<dbReference type="Proteomes" id="UP000527616">
    <property type="component" value="Unassembled WGS sequence"/>
</dbReference>
<reference evidence="3 4" key="1">
    <citation type="submission" date="2020-07" db="EMBL/GenBank/DDBJ databases">
        <title>Sequencing the genomes of 1000 actinobacteria strains.</title>
        <authorList>
            <person name="Klenk H.-P."/>
        </authorList>
    </citation>
    <scope>NUCLEOTIDE SEQUENCE [LARGE SCALE GENOMIC DNA]</scope>
    <source>
        <strain evidence="3 4">DSM 103164</strain>
    </source>
</reference>
<keyword evidence="1" id="KW-0378">Hydrolase</keyword>
<dbReference type="Gene3D" id="2.40.260.10">
    <property type="entry name" value="Sortase"/>
    <property type="match status" value="1"/>
</dbReference>
<dbReference type="AlphaFoldDB" id="A0A7Z0IME3"/>
<comment type="caution">
    <text evidence="3">The sequence shown here is derived from an EMBL/GenBank/DDBJ whole genome shotgun (WGS) entry which is preliminary data.</text>
</comment>
<dbReference type="InterPro" id="IPR023365">
    <property type="entry name" value="Sortase_dom-sf"/>
</dbReference>
<protein>
    <recommendedName>
        <fullName evidence="5">Class F sortase</fullName>
    </recommendedName>
</protein>
<evidence type="ECO:0000256" key="1">
    <source>
        <dbReference type="ARBA" id="ARBA00022801"/>
    </source>
</evidence>
<proteinExistence type="predicted"/>
<feature type="signal peptide" evidence="2">
    <location>
        <begin position="1"/>
        <end position="21"/>
    </location>
</feature>
<accession>A0A7Z0IME3</accession>
<evidence type="ECO:0008006" key="5">
    <source>
        <dbReference type="Google" id="ProtNLM"/>
    </source>
</evidence>
<name>A0A7Z0IME3_9ACTN</name>
<dbReference type="SUPFAM" id="SSF63817">
    <property type="entry name" value="Sortase"/>
    <property type="match status" value="1"/>
</dbReference>
<dbReference type="Pfam" id="PF04203">
    <property type="entry name" value="Sortase"/>
    <property type="match status" value="1"/>
</dbReference>
<gene>
    <name evidence="3" type="ORF">GGQ54_003088</name>
</gene>
<dbReference type="InterPro" id="IPR005754">
    <property type="entry name" value="Sortase"/>
</dbReference>
<dbReference type="CDD" id="cd05829">
    <property type="entry name" value="Sortase_F"/>
    <property type="match status" value="1"/>
</dbReference>
<keyword evidence="4" id="KW-1185">Reference proteome</keyword>
<dbReference type="InterPro" id="IPR042001">
    <property type="entry name" value="Sortase_F"/>
</dbReference>
<keyword evidence="2" id="KW-0732">Signal</keyword>
<organism evidence="3 4">
    <name type="scientific">Naumannella cuiyingiana</name>
    <dbReference type="NCBI Taxonomy" id="1347891"/>
    <lineage>
        <taxon>Bacteria</taxon>
        <taxon>Bacillati</taxon>
        <taxon>Actinomycetota</taxon>
        <taxon>Actinomycetes</taxon>
        <taxon>Propionibacteriales</taxon>
        <taxon>Propionibacteriaceae</taxon>
        <taxon>Naumannella</taxon>
    </lineage>
</organism>
<feature type="chain" id="PRO_5038841998" description="Class F sortase" evidence="2">
    <location>
        <begin position="22"/>
        <end position="193"/>
    </location>
</feature>
<evidence type="ECO:0000313" key="3">
    <source>
        <dbReference type="EMBL" id="NYI72528.1"/>
    </source>
</evidence>
<dbReference type="GO" id="GO:0016787">
    <property type="term" value="F:hydrolase activity"/>
    <property type="evidence" value="ECO:0007669"/>
    <property type="project" value="UniProtKB-KW"/>
</dbReference>
<sequence length="193" mass="19849">MGSLLSARAALVALLAAGLLAGCSAAPQEAAPEPPAARPGRAADDSARWIPERIELPGRGAAPIAVASTVNGSLVVPERVGEVGWWDGSAYVGDPYGSVVLAGHVDSIAGAPGYFRALWGARLGDRIELGAGAHRQGYRVAEIRSVPRAELVDDEEVFGQTGSPRLVMLTCIGEYDAAAGGYAENLVVVAHPE</sequence>
<dbReference type="RefSeq" id="WP_343045989.1">
    <property type="nucleotide sequence ID" value="NZ_JACBZS010000001.1"/>
</dbReference>
<evidence type="ECO:0000256" key="2">
    <source>
        <dbReference type="SAM" id="SignalP"/>
    </source>
</evidence>
<dbReference type="EMBL" id="JACBZS010000001">
    <property type="protein sequence ID" value="NYI72528.1"/>
    <property type="molecule type" value="Genomic_DNA"/>
</dbReference>
<evidence type="ECO:0000313" key="4">
    <source>
        <dbReference type="Proteomes" id="UP000527616"/>
    </source>
</evidence>